<protein>
    <submittedName>
        <fullName evidence="3">Reverse transcriptase</fullName>
    </submittedName>
</protein>
<dbReference type="WBParaSite" id="HPBE_0001275201-mRNA-1">
    <property type="protein sequence ID" value="HPBE_0001275201-mRNA-1"/>
    <property type="gene ID" value="HPBE_0001275201"/>
</dbReference>
<evidence type="ECO:0000313" key="1">
    <source>
        <dbReference type="EMBL" id="VDO93464.1"/>
    </source>
</evidence>
<keyword evidence="2" id="KW-1185">Reference proteome</keyword>
<organism evidence="2 3">
    <name type="scientific">Heligmosomoides polygyrus</name>
    <name type="common">Parasitic roundworm</name>
    <dbReference type="NCBI Taxonomy" id="6339"/>
    <lineage>
        <taxon>Eukaryota</taxon>
        <taxon>Metazoa</taxon>
        <taxon>Ecdysozoa</taxon>
        <taxon>Nematoda</taxon>
        <taxon>Chromadorea</taxon>
        <taxon>Rhabditida</taxon>
        <taxon>Rhabditina</taxon>
        <taxon>Rhabditomorpha</taxon>
        <taxon>Strongyloidea</taxon>
        <taxon>Heligmosomidae</taxon>
        <taxon>Heligmosomoides</taxon>
    </lineage>
</organism>
<dbReference type="EMBL" id="UZAH01027624">
    <property type="protein sequence ID" value="VDO93464.1"/>
    <property type="molecule type" value="Genomic_DNA"/>
</dbReference>
<proteinExistence type="predicted"/>
<sequence>MVHEFHIGGTEAGLTINMSKTKFMRNEFAGGHPVPFLGAPLDEAEDYVYLGRLLNMKNGLRPEISRGKRAAWAAYNSARGMVESCSDYELKLISSTPQFFVCYVTLAKHGT</sequence>
<dbReference type="Proteomes" id="UP000050761">
    <property type="component" value="Unassembled WGS sequence"/>
</dbReference>
<reference evidence="3" key="2">
    <citation type="submission" date="2019-09" db="UniProtKB">
        <authorList>
            <consortium name="WormBaseParasite"/>
        </authorList>
    </citation>
    <scope>IDENTIFICATION</scope>
</reference>
<accession>A0A3P8ABD9</accession>
<evidence type="ECO:0000313" key="3">
    <source>
        <dbReference type="WBParaSite" id="HPBE_0001275201-mRNA-1"/>
    </source>
</evidence>
<gene>
    <name evidence="1" type="ORF">HPBE_LOCUS12753</name>
</gene>
<dbReference type="AlphaFoldDB" id="A0A183FWE8"/>
<accession>A0A183FWE8</accession>
<reference evidence="1 2" key="1">
    <citation type="submission" date="2018-11" db="EMBL/GenBank/DDBJ databases">
        <authorList>
            <consortium name="Pathogen Informatics"/>
        </authorList>
    </citation>
    <scope>NUCLEOTIDE SEQUENCE [LARGE SCALE GENOMIC DNA]</scope>
</reference>
<name>A0A183FWE8_HELPZ</name>
<dbReference type="OrthoDB" id="5825913at2759"/>
<evidence type="ECO:0000313" key="2">
    <source>
        <dbReference type="Proteomes" id="UP000050761"/>
    </source>
</evidence>